<evidence type="ECO:0000313" key="2">
    <source>
        <dbReference type="Proteomes" id="UP001060012"/>
    </source>
</evidence>
<dbReference type="EMBL" id="CP100595">
    <property type="protein sequence ID" value="UTJ05393.1"/>
    <property type="molecule type" value="Genomic_DNA"/>
</dbReference>
<organism evidence="1 2">
    <name type="scientific">Arcobacter roscoffensis</name>
    <dbReference type="NCBI Taxonomy" id="2961520"/>
    <lineage>
        <taxon>Bacteria</taxon>
        <taxon>Pseudomonadati</taxon>
        <taxon>Campylobacterota</taxon>
        <taxon>Epsilonproteobacteria</taxon>
        <taxon>Campylobacterales</taxon>
        <taxon>Arcobacteraceae</taxon>
        <taxon>Arcobacter</taxon>
    </lineage>
</organism>
<dbReference type="RefSeq" id="WP_254575574.1">
    <property type="nucleotide sequence ID" value="NZ_CP100595.1"/>
</dbReference>
<proteinExistence type="predicted"/>
<name>A0ABY5E3R7_9BACT</name>
<accession>A0ABY5E3R7</accession>
<dbReference type="Proteomes" id="UP001060012">
    <property type="component" value="Chromosome"/>
</dbReference>
<dbReference type="Pfam" id="PF05521">
    <property type="entry name" value="Phage_HCP"/>
    <property type="match status" value="1"/>
</dbReference>
<reference evidence="1" key="1">
    <citation type="submission" date="2022-07" db="EMBL/GenBank/DDBJ databases">
        <title>Arcobacter roscoffensis sp. nov., a marine bacterium isolated from coastal seawater collected from Roscoff, France.</title>
        <authorList>
            <person name="Pascual J."/>
            <person name="Lepeaux C."/>
            <person name="Methner A."/>
            <person name="Overmann J."/>
        </authorList>
    </citation>
    <scope>NUCLEOTIDE SEQUENCE</scope>
    <source>
        <strain evidence="1">ARW1-2F2</strain>
    </source>
</reference>
<protein>
    <submittedName>
        <fullName evidence="1">Phage head closure protein</fullName>
    </submittedName>
</protein>
<dbReference type="Gene3D" id="2.40.10.270">
    <property type="entry name" value="Bacteriophage SPP1 head-tail adaptor protein"/>
    <property type="match status" value="1"/>
</dbReference>
<evidence type="ECO:0000313" key="1">
    <source>
        <dbReference type="EMBL" id="UTJ05393.1"/>
    </source>
</evidence>
<dbReference type="InterPro" id="IPR038666">
    <property type="entry name" value="SSP1_head-tail_sf"/>
</dbReference>
<keyword evidence="2" id="KW-1185">Reference proteome</keyword>
<dbReference type="InterPro" id="IPR008767">
    <property type="entry name" value="Phage_SPP1_head-tail_adaptor"/>
</dbReference>
<sequence length="105" mass="12408">MRAGSLRDVIVIEKSITTSNEYKEKVKTFEPFVETRTQVSHVSSNEKYFNGKYTDKIVKKFRLRYIDGVTTDMRIVFEKENYDIKEVVDPSRRKRELLIVGELVK</sequence>
<gene>
    <name evidence="1" type="ORF">NJU99_08940</name>
</gene>
<dbReference type="NCBIfam" id="TIGR01563">
    <property type="entry name" value="gp16_SPP1"/>
    <property type="match status" value="1"/>
</dbReference>